<reference evidence="1" key="1">
    <citation type="submission" date="2024-02" db="EMBL/GenBank/DDBJ databases">
        <title>Metagenome Assembled Genome of Zalaria obscura JY119.</title>
        <authorList>
            <person name="Vighnesh L."/>
            <person name="Jagadeeshwari U."/>
            <person name="Venkata Ramana C."/>
            <person name="Sasikala C."/>
        </authorList>
    </citation>
    <scope>NUCLEOTIDE SEQUENCE</scope>
    <source>
        <strain evidence="1">JY119</strain>
    </source>
</reference>
<sequence>MAMKFQSMRSRRNEGSSLDAKGAEQTTSASPPGQTTEDPNGGHEATASGEVTFRHPFDAGNGVVSSPATETAPKHRKDSWWNRRRSSVQRILSVAFKKDKDKENPGSGFLVFRSGADGGNFRTSIGQLYLKDEEVTRTASARVNAEEQIRASFSNPPAEVEPGTSRSRSTSDASKASSESPCDSSLDTGPSTAGRSRVEKWLASSASGSDGSAEKSRLRVPRKRRHEEETSAIIDPETATVDSATAVKSGKVGYVPKNAASGFLRTTTPQAGNPAESAEENVDILSTPSISGLSKNWALSVNKAMVQAVEVASLDTPKQQPKRRQYDSYDSYQSYDSYEDYDYEINTPEPDRAAIGRTSFMTPQSPPCASPAPPLPPKHHRRESWVYQESPLPMPTHGEYLMCNDYRAFENHRLAIAAEKVRKRYWDPLTGDWEQPGDDVYLEAAAWSAQSSPGDWRRDHNNAQRQLPMLGSYAYENAGSHHLLTKRMGKPSLGVSAAGKGVLERWKHARAYPLQFRLYPLTSKMEDTKSVQEALPMPGRPPFLDRKASQRHRIALTMAQRGTRDPGRRAYDVKPPTMATMLPSRKAADFFPWNGKHPEDTLNEQIVKQGYSDKPLVPSQSESNFARPILWPVLKNKSGLHMLGVLFAQILDKRQQRGRCTAQSTFKPPPRVTLTDSKREAWLRDLKNPQVPLRRLSRTIPHGIRGKVLLEQCIGKEIPIPRALWLVKCVGANEIRAFKRKGVSGSAALSGELKWIREWTVFVEQFVESTMDACGEPGWQAKMNYTTRFATHLFSENLLDLDHYLNWLLDSFESSTIERLPVWLLMIQIYWKHLISRRSYARRLARSILQQLSTLGKADSQQSTIVNIGLRLQKLITVLAVQNRGCLVNPGTWNEFKHVFSSNTFSQQPELRPILASIGQRNQLVSGPADSTPSGSRSPKLRFIEALDAAGAGTPVELMASQASQLLPDPQIRVDTLLEWTASKHREGNSRMYLAARILKRWKDNGLDTDEAILTTLAAMHEREAFDSSMVHRTVAELARTGDFSIGRFLQWLISMGVLYAGQGNSSNAQLMLEIPINVDGISTTVLNLRRTLLLRLGLAPNHEAEQLQTTKDMLTQLLIDAEGHSAALYSPTITPLSQLQGSVRLDIGQWLCTESVRSATGGVETSQQEYPFFVQSLPRFCLVRNLLESLEDFTSLARFLRAAIASDDAGILASVTDTINMHSEIFAAMGDLRDLTDKLCQWQRTLRAQQPLDGTFLRALSTLLQDVPSDPTFKQALGNDVAVFEQQHSAMACSPASDNMITQQPGSLDSDDDIDRVLASGNSMDEQLLARMFSVIVQRAARVGSSSSPGIVKPAQWFATLRIFDQTTFDQLARDLVGKLASAGSDVATLDAITSALVSSGSTGLRTLYQAFEHQILSIKATNRASAGRTAHTCLQVMLPPTTVVNAMLAPEIYRYRLEKALYIQRHPEDILQLVQTVMDCASGANTTEYLREESVLAVLRRYAVVAPSELQKELGLDRSHPARHTAQLEGLLGDMLYGTTSDVSARSHTLDDDQSGHAANDALVQSLQDAIDQDQAVWPQLLSYLGEDVAQSIRLWAQHRILDAASAFTATPGGAPDRAGVGRCLEVTEVACASSALKQAADLTTLTEKLNTFQEYISQIDILASSHPSPDDSFDISHLCFWVSTLHRLAVIYQRSSPDLAASSAGLNSFLGVSCSLLLHPKLQMQSQTLQLLFDVICVLSDDLTHDTMVSLSQQFSASQRADPRMRFIFGPAAGPEGWLALASRVHPPLPQSPATAGNAPSPTSSMGHKLPPRPPPPTSGFSGRPRSLQQPQPAAQTGSPQVRQQPMSPAAARAAQGPWGPEIKYTPFPLRRWEIMPDPTPNMGENDTSLSLGLFNARRAPA</sequence>
<name>A0ACC3SBF9_9PEZI</name>
<keyword evidence="2" id="KW-1185">Reference proteome</keyword>
<dbReference type="Proteomes" id="UP001320706">
    <property type="component" value="Unassembled WGS sequence"/>
</dbReference>
<accession>A0ACC3SBF9</accession>
<protein>
    <submittedName>
        <fullName evidence="1">RNA polymerase II mediator complex subunit</fullName>
    </submittedName>
</protein>
<organism evidence="1 2">
    <name type="scientific">Zalaria obscura</name>
    <dbReference type="NCBI Taxonomy" id="2024903"/>
    <lineage>
        <taxon>Eukaryota</taxon>
        <taxon>Fungi</taxon>
        <taxon>Dikarya</taxon>
        <taxon>Ascomycota</taxon>
        <taxon>Pezizomycotina</taxon>
        <taxon>Dothideomycetes</taxon>
        <taxon>Dothideomycetidae</taxon>
        <taxon>Dothideales</taxon>
        <taxon>Zalariaceae</taxon>
        <taxon>Zalaria</taxon>
    </lineage>
</organism>
<evidence type="ECO:0000313" key="2">
    <source>
        <dbReference type="Proteomes" id="UP001320706"/>
    </source>
</evidence>
<dbReference type="EMBL" id="JAMKPW020000033">
    <property type="protein sequence ID" value="KAK8202045.1"/>
    <property type="molecule type" value="Genomic_DNA"/>
</dbReference>
<gene>
    <name evidence="1" type="primary">SRB8</name>
    <name evidence="1" type="ORF">M8818_005570</name>
</gene>
<comment type="caution">
    <text evidence="1">The sequence shown here is derived from an EMBL/GenBank/DDBJ whole genome shotgun (WGS) entry which is preliminary data.</text>
</comment>
<evidence type="ECO:0000313" key="1">
    <source>
        <dbReference type="EMBL" id="KAK8202045.1"/>
    </source>
</evidence>
<proteinExistence type="predicted"/>